<dbReference type="Gene3D" id="3.40.50.1220">
    <property type="entry name" value="TPP-binding domain"/>
    <property type="match status" value="1"/>
</dbReference>
<organism evidence="6 7">
    <name type="scientific">Tindallia californiensis</name>
    <dbReference type="NCBI Taxonomy" id="159292"/>
    <lineage>
        <taxon>Bacteria</taxon>
        <taxon>Bacillati</taxon>
        <taxon>Bacillota</taxon>
        <taxon>Clostridia</taxon>
        <taxon>Peptostreptococcales</taxon>
        <taxon>Tindalliaceae</taxon>
        <taxon>Tindallia</taxon>
    </lineage>
</organism>
<dbReference type="InterPro" id="IPR003000">
    <property type="entry name" value="Sirtuin"/>
</dbReference>
<proteinExistence type="predicted"/>
<dbReference type="NCBIfam" id="NF001753">
    <property type="entry name" value="PRK00481.1-3"/>
    <property type="match status" value="1"/>
</dbReference>
<keyword evidence="2" id="KW-0808">Transferase</keyword>
<dbReference type="InterPro" id="IPR026591">
    <property type="entry name" value="Sirtuin_cat_small_dom_sf"/>
</dbReference>
<gene>
    <name evidence="6" type="ORF">SAMN05192546_10217</name>
</gene>
<dbReference type="SUPFAM" id="SSF52467">
    <property type="entry name" value="DHS-like NAD/FAD-binding domain"/>
    <property type="match status" value="1"/>
</dbReference>
<dbReference type="STRING" id="159292.SAMN05192546_10217"/>
<protein>
    <recommendedName>
        <fullName evidence="1">protein acetyllysine N-acetyltransferase</fullName>
        <ecNumber evidence="1">2.3.1.286</ecNumber>
    </recommendedName>
</protein>
<evidence type="ECO:0000256" key="3">
    <source>
        <dbReference type="ARBA" id="ARBA00023027"/>
    </source>
</evidence>
<dbReference type="AlphaFoldDB" id="A0A1H3JKI3"/>
<reference evidence="6 7" key="1">
    <citation type="submission" date="2016-10" db="EMBL/GenBank/DDBJ databases">
        <authorList>
            <person name="de Groot N.N."/>
        </authorList>
    </citation>
    <scope>NUCLEOTIDE SEQUENCE [LARGE SCALE GENOMIC DNA]</scope>
    <source>
        <strain evidence="6 7">APO</strain>
    </source>
</reference>
<evidence type="ECO:0000256" key="1">
    <source>
        <dbReference type="ARBA" id="ARBA00012928"/>
    </source>
</evidence>
<dbReference type="Pfam" id="PF02146">
    <property type="entry name" value="SIR2"/>
    <property type="match status" value="1"/>
</dbReference>
<evidence type="ECO:0000259" key="5">
    <source>
        <dbReference type="PROSITE" id="PS50305"/>
    </source>
</evidence>
<evidence type="ECO:0000256" key="4">
    <source>
        <dbReference type="PROSITE-ProRule" id="PRU00236"/>
    </source>
</evidence>
<dbReference type="InterPro" id="IPR029035">
    <property type="entry name" value="DHS-like_NAD/FAD-binding_dom"/>
</dbReference>
<dbReference type="Gene3D" id="3.30.1600.10">
    <property type="entry name" value="SIR2/SIRT2 'Small Domain"/>
    <property type="match status" value="1"/>
</dbReference>
<dbReference type="RefSeq" id="WP_207646008.1">
    <property type="nucleotide sequence ID" value="NZ_FNPV01000002.1"/>
</dbReference>
<dbReference type="GO" id="GO:0070403">
    <property type="term" value="F:NAD+ binding"/>
    <property type="evidence" value="ECO:0007669"/>
    <property type="project" value="InterPro"/>
</dbReference>
<dbReference type="PANTHER" id="PTHR11085">
    <property type="entry name" value="NAD-DEPENDENT PROTEIN DEACYLASE SIRTUIN-5, MITOCHONDRIAL-RELATED"/>
    <property type="match status" value="1"/>
</dbReference>
<dbReference type="EC" id="2.3.1.286" evidence="1"/>
<dbReference type="EMBL" id="FNPV01000002">
    <property type="protein sequence ID" value="SDY40473.1"/>
    <property type="molecule type" value="Genomic_DNA"/>
</dbReference>
<dbReference type="InterPro" id="IPR026590">
    <property type="entry name" value="Ssirtuin_cat_dom"/>
</dbReference>
<evidence type="ECO:0000256" key="2">
    <source>
        <dbReference type="ARBA" id="ARBA00022679"/>
    </source>
</evidence>
<dbReference type="PROSITE" id="PS50305">
    <property type="entry name" value="SIRTUIN"/>
    <property type="match status" value="1"/>
</dbReference>
<evidence type="ECO:0000313" key="7">
    <source>
        <dbReference type="Proteomes" id="UP000199230"/>
    </source>
</evidence>
<keyword evidence="3" id="KW-0520">NAD</keyword>
<dbReference type="GO" id="GO:0017136">
    <property type="term" value="F:histone deacetylase activity, NAD-dependent"/>
    <property type="evidence" value="ECO:0007669"/>
    <property type="project" value="TreeGrafter"/>
</dbReference>
<keyword evidence="7" id="KW-1185">Reference proteome</keyword>
<sequence>MMVQDSDIQQLARWIDESKKTVIFTGAGMSTESGIPDFRSDQGLWTKTDPMEVATVEAMNHRYDLFHEFYSIRIKNVQKKKPHTGYSVLAEWEKNENVVAVATQNVDRYHRKAGSHNVYELHGALEAVRCIRAGHSASVEDFLDQKPCSQCGSSLRPGVVLFGEMLPQQSWENALNQIQQSDLLMIIGTSLQVHPVNMLPSMAKGKTVLINRDDIQGSYHFDLTLKGSAEKILNDVNRRIKEQKNQ</sequence>
<accession>A0A1H3JKI3</accession>
<dbReference type="Proteomes" id="UP000199230">
    <property type="component" value="Unassembled WGS sequence"/>
</dbReference>
<feature type="domain" description="Deacetylase sirtuin-type" evidence="5">
    <location>
        <begin position="1"/>
        <end position="246"/>
    </location>
</feature>
<comment type="caution">
    <text evidence="4">Lacks conserved residue(s) required for the propagation of feature annotation.</text>
</comment>
<dbReference type="InterPro" id="IPR050134">
    <property type="entry name" value="NAD-dep_sirtuin_deacylases"/>
</dbReference>
<name>A0A1H3JKI3_9FIRM</name>
<evidence type="ECO:0000313" key="6">
    <source>
        <dbReference type="EMBL" id="SDY40473.1"/>
    </source>
</evidence>
<dbReference type="PANTHER" id="PTHR11085:SF10">
    <property type="entry name" value="NAD-DEPENDENT PROTEIN DEACYLASE SIRTUIN-5, MITOCHONDRIAL-RELATED"/>
    <property type="match status" value="1"/>
</dbReference>